<keyword evidence="3" id="KW-1185">Reference proteome</keyword>
<gene>
    <name evidence="2" type="ORF">K452DRAFT_11673</name>
</gene>
<dbReference type="Proteomes" id="UP000799438">
    <property type="component" value="Unassembled WGS sequence"/>
</dbReference>
<proteinExistence type="predicted"/>
<dbReference type="GeneID" id="54292597"/>
<name>A0A6A6BHW7_9PEZI</name>
<accession>A0A6A6BHW7</accession>
<dbReference type="InterPro" id="IPR022024">
    <property type="entry name" value="DUF3602"/>
</dbReference>
<sequence>MNSSSTWSHSARNRYRNRRTTATMPRISPSSSSYSISSDDSSSATTTTATTTSHGHGHSNTSTRTHNSSVSHSSSNSNNHNNYANITPPCLALPPISTALPQPPRQTYHRSGIGGLGNYHKPRPFFSCSDLQQHQQPLLRASQPPSTASPTGGVFASGIGGAGNLHRAESRARLAFAEEVARGRAVARSNPATYHCGIGGAGNRVGAGLRLRRGGRRQLQLLREEQELEARRARCYPVSFGAGARSEGDLCGGFIAERAPVLAYEALPSCCFCGGSGVRACICADAGAAAATAAVGPEASYSHEPLPYGALDMLKRRLGRAFGLKRSAGASAQQDGEDGTGRRVLRRRRSMWHF</sequence>
<feature type="region of interest" description="Disordered" evidence="1">
    <location>
        <begin position="1"/>
        <end position="86"/>
    </location>
</feature>
<organism evidence="2 3">
    <name type="scientific">Aplosporella prunicola CBS 121167</name>
    <dbReference type="NCBI Taxonomy" id="1176127"/>
    <lineage>
        <taxon>Eukaryota</taxon>
        <taxon>Fungi</taxon>
        <taxon>Dikarya</taxon>
        <taxon>Ascomycota</taxon>
        <taxon>Pezizomycotina</taxon>
        <taxon>Dothideomycetes</taxon>
        <taxon>Dothideomycetes incertae sedis</taxon>
        <taxon>Botryosphaeriales</taxon>
        <taxon>Aplosporellaceae</taxon>
        <taxon>Aplosporella</taxon>
    </lineage>
</organism>
<feature type="compositionally biased region" description="Low complexity" evidence="1">
    <location>
        <begin position="20"/>
        <end position="83"/>
    </location>
</feature>
<evidence type="ECO:0000313" key="3">
    <source>
        <dbReference type="Proteomes" id="UP000799438"/>
    </source>
</evidence>
<feature type="compositionally biased region" description="Polar residues" evidence="1">
    <location>
        <begin position="1"/>
        <end position="10"/>
    </location>
</feature>
<evidence type="ECO:0000256" key="1">
    <source>
        <dbReference type="SAM" id="MobiDB-lite"/>
    </source>
</evidence>
<dbReference type="EMBL" id="ML995483">
    <property type="protein sequence ID" value="KAF2142844.1"/>
    <property type="molecule type" value="Genomic_DNA"/>
</dbReference>
<evidence type="ECO:0000313" key="2">
    <source>
        <dbReference type="EMBL" id="KAF2142844.1"/>
    </source>
</evidence>
<protein>
    <submittedName>
        <fullName evidence="2">Uncharacterized protein</fullName>
    </submittedName>
</protein>
<dbReference type="RefSeq" id="XP_033398556.1">
    <property type="nucleotide sequence ID" value="XM_033535103.1"/>
</dbReference>
<reference evidence="2" key="1">
    <citation type="journal article" date="2020" name="Stud. Mycol.">
        <title>101 Dothideomycetes genomes: a test case for predicting lifestyles and emergence of pathogens.</title>
        <authorList>
            <person name="Haridas S."/>
            <person name="Albert R."/>
            <person name="Binder M."/>
            <person name="Bloem J."/>
            <person name="Labutti K."/>
            <person name="Salamov A."/>
            <person name="Andreopoulos B."/>
            <person name="Baker S."/>
            <person name="Barry K."/>
            <person name="Bills G."/>
            <person name="Bluhm B."/>
            <person name="Cannon C."/>
            <person name="Castanera R."/>
            <person name="Culley D."/>
            <person name="Daum C."/>
            <person name="Ezra D."/>
            <person name="Gonzalez J."/>
            <person name="Henrissat B."/>
            <person name="Kuo A."/>
            <person name="Liang C."/>
            <person name="Lipzen A."/>
            <person name="Lutzoni F."/>
            <person name="Magnuson J."/>
            <person name="Mondo S."/>
            <person name="Nolan M."/>
            <person name="Ohm R."/>
            <person name="Pangilinan J."/>
            <person name="Park H.-J."/>
            <person name="Ramirez L."/>
            <person name="Alfaro M."/>
            <person name="Sun H."/>
            <person name="Tritt A."/>
            <person name="Yoshinaga Y."/>
            <person name="Zwiers L.-H."/>
            <person name="Turgeon B."/>
            <person name="Goodwin S."/>
            <person name="Spatafora J."/>
            <person name="Crous P."/>
            <person name="Grigoriev I."/>
        </authorList>
    </citation>
    <scope>NUCLEOTIDE SEQUENCE</scope>
    <source>
        <strain evidence="2">CBS 121167</strain>
    </source>
</reference>
<dbReference type="OrthoDB" id="3941718at2759"/>
<dbReference type="Pfam" id="PF12223">
    <property type="entry name" value="DUF3602"/>
    <property type="match status" value="1"/>
</dbReference>
<dbReference type="AlphaFoldDB" id="A0A6A6BHW7"/>